<dbReference type="AlphaFoldDB" id="A0AAV4A2B4"/>
<accession>A0AAV4A2B4</accession>
<organism evidence="1 2">
    <name type="scientific">Plakobranchus ocellatus</name>
    <dbReference type="NCBI Taxonomy" id="259542"/>
    <lineage>
        <taxon>Eukaryota</taxon>
        <taxon>Metazoa</taxon>
        <taxon>Spiralia</taxon>
        <taxon>Lophotrochozoa</taxon>
        <taxon>Mollusca</taxon>
        <taxon>Gastropoda</taxon>
        <taxon>Heterobranchia</taxon>
        <taxon>Euthyneura</taxon>
        <taxon>Panpulmonata</taxon>
        <taxon>Sacoglossa</taxon>
        <taxon>Placobranchoidea</taxon>
        <taxon>Plakobranchidae</taxon>
        <taxon>Plakobranchus</taxon>
    </lineage>
</organism>
<evidence type="ECO:0000313" key="2">
    <source>
        <dbReference type="Proteomes" id="UP000735302"/>
    </source>
</evidence>
<dbReference type="EMBL" id="BLXT01003184">
    <property type="protein sequence ID" value="GFO01017.1"/>
    <property type="molecule type" value="Genomic_DNA"/>
</dbReference>
<sequence length="80" mass="9117">MEYPGTFPHINGPAPKTNVGGVACNQKSSGCTNALAYWLDYSRKREAANAKQKSMLSEMFRYPEYCCEYAWEPEVLKCRE</sequence>
<reference evidence="1 2" key="1">
    <citation type="journal article" date="2021" name="Elife">
        <title>Chloroplast acquisition without the gene transfer in kleptoplastic sea slugs, Plakobranchus ocellatus.</title>
        <authorList>
            <person name="Maeda T."/>
            <person name="Takahashi S."/>
            <person name="Yoshida T."/>
            <person name="Shimamura S."/>
            <person name="Takaki Y."/>
            <person name="Nagai Y."/>
            <person name="Toyoda A."/>
            <person name="Suzuki Y."/>
            <person name="Arimoto A."/>
            <person name="Ishii H."/>
            <person name="Satoh N."/>
            <person name="Nishiyama T."/>
            <person name="Hasebe M."/>
            <person name="Maruyama T."/>
            <person name="Minagawa J."/>
            <person name="Obokata J."/>
            <person name="Shigenobu S."/>
        </authorList>
    </citation>
    <scope>NUCLEOTIDE SEQUENCE [LARGE SCALE GENOMIC DNA]</scope>
</reference>
<evidence type="ECO:0000313" key="1">
    <source>
        <dbReference type="EMBL" id="GFO01017.1"/>
    </source>
</evidence>
<name>A0AAV4A2B4_9GAST</name>
<dbReference type="Proteomes" id="UP000735302">
    <property type="component" value="Unassembled WGS sequence"/>
</dbReference>
<proteinExistence type="predicted"/>
<comment type="caution">
    <text evidence="1">The sequence shown here is derived from an EMBL/GenBank/DDBJ whole genome shotgun (WGS) entry which is preliminary data.</text>
</comment>
<protein>
    <submittedName>
        <fullName evidence="1">Uncharacterized protein</fullName>
    </submittedName>
</protein>
<gene>
    <name evidence="1" type="ORF">PoB_002752200</name>
</gene>
<keyword evidence="2" id="KW-1185">Reference proteome</keyword>